<protein>
    <submittedName>
        <fullName evidence="1">Gamma protein</fullName>
    </submittedName>
</protein>
<name>A0A9E7V2E0_9RHAB</name>
<evidence type="ECO:0000313" key="1">
    <source>
        <dbReference type="EMBL" id="UYL95590.1"/>
    </source>
</evidence>
<organism evidence="1">
    <name type="scientific">Huanggang Rhabd tick virus 2</name>
    <dbReference type="NCBI Taxonomy" id="2972329"/>
    <lineage>
        <taxon>Viruses</taxon>
        <taxon>Riboviria</taxon>
        <taxon>Orthornavirae</taxon>
        <taxon>Negarnaviricota</taxon>
        <taxon>Haploviricotina</taxon>
        <taxon>Monjiviricetes</taxon>
        <taxon>Mononegavirales</taxon>
        <taxon>Rhabdoviridae</taxon>
        <taxon>Alpharhabdovirinae</taxon>
        <taxon>Ephemerovirus</taxon>
        <taxon>Ephemerovirus huanggang</taxon>
    </lineage>
</organism>
<dbReference type="EMBL" id="ON746527">
    <property type="protein sequence ID" value="UYL95590.1"/>
    <property type="molecule type" value="Viral_cRNA"/>
</dbReference>
<proteinExistence type="predicted"/>
<accession>A0A9E7V2E0</accession>
<reference evidence="1" key="1">
    <citation type="submission" date="2022-05" db="EMBL/GenBank/DDBJ databases">
        <authorList>
            <person name="Cao W."/>
            <person name="Jia N."/>
            <person name="Lam T.T.-Y."/>
            <person name="Ni X."/>
            <person name="Liu J."/>
        </authorList>
    </citation>
    <scope>NUCLEOTIDE SEQUENCE</scope>
    <source>
        <strain evidence="1">TIGMIC 1</strain>
    </source>
</reference>
<sequence>MELKFRCLMRNVDDCAAGERIVIEILEIIERKFMRLITIDILDIRSSSFDRETHSPWVYVFGQIQVNGILGRAIGRRMISRGTYKLKSNELSEHFEDVYIHFYEDIKRMFRSYY</sequence>